<feature type="transmembrane region" description="Helical" evidence="1">
    <location>
        <begin position="67"/>
        <end position="84"/>
    </location>
</feature>
<keyword evidence="1" id="KW-0812">Transmembrane</keyword>
<dbReference type="Pfam" id="PF10066">
    <property type="entry name" value="DUF2304"/>
    <property type="match status" value="1"/>
</dbReference>
<feature type="transmembrane region" description="Helical" evidence="1">
    <location>
        <begin position="6"/>
        <end position="22"/>
    </location>
</feature>
<protein>
    <recommendedName>
        <fullName evidence="4">DUF2304 domain-containing protein</fullName>
    </recommendedName>
</protein>
<evidence type="ECO:0008006" key="4">
    <source>
        <dbReference type="Google" id="ProtNLM"/>
    </source>
</evidence>
<name>A0A7L5AL70_9MICO</name>
<evidence type="ECO:0000313" key="3">
    <source>
        <dbReference type="Proteomes" id="UP000464507"/>
    </source>
</evidence>
<keyword evidence="1" id="KW-0472">Membrane</keyword>
<keyword evidence="3" id="KW-1185">Reference proteome</keyword>
<reference evidence="2 3" key="1">
    <citation type="submission" date="2016-09" db="EMBL/GenBank/DDBJ databases">
        <title>Complete genome sequence of microbes from the polar regions.</title>
        <authorList>
            <person name="Liao L."/>
            <person name="Chen B."/>
        </authorList>
    </citation>
    <scope>NUCLEOTIDE SEQUENCE [LARGE SCALE GENOMIC DNA]</scope>
    <source>
        <strain evidence="2 3">ZS314</strain>
    </source>
</reference>
<gene>
    <name evidence="2" type="ORF">BHD05_15470</name>
</gene>
<accession>A0A7L5AL70</accession>
<dbReference type="OrthoDB" id="8904808at2"/>
<feature type="transmembrane region" description="Helical" evidence="1">
    <location>
        <begin position="34"/>
        <end position="55"/>
    </location>
</feature>
<dbReference type="Proteomes" id="UP000464507">
    <property type="component" value="Chromosome"/>
</dbReference>
<dbReference type="InterPro" id="IPR019277">
    <property type="entry name" value="DUF2304"/>
</dbReference>
<organism evidence="2 3">
    <name type="scientific">Marisediminicola antarctica</name>
    <dbReference type="NCBI Taxonomy" id="674079"/>
    <lineage>
        <taxon>Bacteria</taxon>
        <taxon>Bacillati</taxon>
        <taxon>Actinomycetota</taxon>
        <taxon>Actinomycetes</taxon>
        <taxon>Micrococcales</taxon>
        <taxon>Microbacteriaceae</taxon>
        <taxon>Marisediminicola</taxon>
    </lineage>
</organism>
<evidence type="ECO:0000313" key="2">
    <source>
        <dbReference type="EMBL" id="QHO70836.1"/>
    </source>
</evidence>
<dbReference type="KEGG" id="mant:BHD05_15470"/>
<dbReference type="AlphaFoldDB" id="A0A7L5AL70"/>
<sequence>MWIQPVLIISMIAIAVYLTRSTPSDRHLAIRRMLLFGALVVGIALVLVPEWLTAIARVVGIGRGTDLLVYGSIVAFLLYVVTDYKRSVQQDRATTSLARELTLAEARIEDLTARQRDEH</sequence>
<dbReference type="RefSeq" id="WP_161887234.1">
    <property type="nucleotide sequence ID" value="NZ_CP017146.1"/>
</dbReference>
<keyword evidence="1" id="KW-1133">Transmembrane helix</keyword>
<proteinExistence type="predicted"/>
<dbReference type="EMBL" id="CP017146">
    <property type="protein sequence ID" value="QHO70836.1"/>
    <property type="molecule type" value="Genomic_DNA"/>
</dbReference>
<evidence type="ECO:0000256" key="1">
    <source>
        <dbReference type="SAM" id="Phobius"/>
    </source>
</evidence>